<proteinExistence type="predicted"/>
<evidence type="ECO:0000313" key="3">
    <source>
        <dbReference type="Proteomes" id="UP000063234"/>
    </source>
</evidence>
<evidence type="ECO:0000256" key="1">
    <source>
        <dbReference type="SAM" id="MobiDB-lite"/>
    </source>
</evidence>
<dbReference type="KEGG" id="ttk:TST_0600"/>
<dbReference type="AlphaFoldDB" id="A0A0S3QST8"/>
<organism evidence="2 3">
    <name type="scientific">Thermosulfidibacter takaii (strain DSM 17441 / JCM 13301 / NBRC 103674 / ABI70S6)</name>
    <dbReference type="NCBI Taxonomy" id="1298851"/>
    <lineage>
        <taxon>Bacteria</taxon>
        <taxon>Pseudomonadati</taxon>
        <taxon>Thermosulfidibacterota</taxon>
        <taxon>Thermosulfidibacteria</taxon>
        <taxon>Thermosulfidibacterales</taxon>
        <taxon>Thermosulfidibacteraceae</taxon>
    </lineage>
</organism>
<sequence>MNVNAQPIATVPYGGGLVPQVSNVKEAADAFESLLWQSVLKESFKTVGDDNSLFSGKGEKGIYLQLILWRLSDYLSKTMDTDIGREIYKKFSKGYRKPSPHPIYNNKKNGWGGVP</sequence>
<reference evidence="3" key="1">
    <citation type="journal article" date="2018" name="Science">
        <title>A primordial and reversible TCA cycle in a facultatively chemolithoautotrophic thermophile.</title>
        <authorList>
            <person name="Nunoura T."/>
            <person name="Chikaraishi Y."/>
            <person name="Izaki R."/>
            <person name="Suwa T."/>
            <person name="Sato T."/>
            <person name="Harada T."/>
            <person name="Mori K."/>
            <person name="Kato Y."/>
            <person name="Miyazaki M."/>
            <person name="Shimamura S."/>
            <person name="Yanagawa K."/>
            <person name="Shuto A."/>
            <person name="Ohkouchi N."/>
            <person name="Fujita N."/>
            <person name="Takaki Y."/>
            <person name="Atomi H."/>
            <person name="Takai K."/>
        </authorList>
    </citation>
    <scope>NUCLEOTIDE SEQUENCE [LARGE SCALE GENOMIC DNA]</scope>
    <source>
        <strain evidence="3">DSM 17441 / JCM 13301 / NBRC 103674 / ABI70S6</strain>
    </source>
</reference>
<protein>
    <submittedName>
        <fullName evidence="2">Uncharacterized protein</fullName>
    </submittedName>
</protein>
<dbReference type="EMBL" id="AP013035">
    <property type="protein sequence ID" value="BAT71406.1"/>
    <property type="molecule type" value="Genomic_DNA"/>
</dbReference>
<keyword evidence="3" id="KW-1185">Reference proteome</keyword>
<accession>A0A0S3QST8</accession>
<evidence type="ECO:0000313" key="2">
    <source>
        <dbReference type="EMBL" id="BAT71406.1"/>
    </source>
</evidence>
<dbReference type="STRING" id="1298851.TST_0600"/>
<dbReference type="RefSeq" id="WP_068549354.1">
    <property type="nucleotide sequence ID" value="NZ_AP013035.1"/>
</dbReference>
<gene>
    <name evidence="2" type="ORF">TST_0600</name>
</gene>
<feature type="region of interest" description="Disordered" evidence="1">
    <location>
        <begin position="93"/>
        <end position="115"/>
    </location>
</feature>
<name>A0A0S3QST8_THET7</name>
<dbReference type="Proteomes" id="UP000063234">
    <property type="component" value="Chromosome"/>
</dbReference>